<dbReference type="EC" id="1.1.1.18" evidence="2"/>
<gene>
    <name evidence="2" type="primary">iolG_1</name>
    <name evidence="2" type="ORF">OCA8868_00987</name>
</gene>
<dbReference type="Pfam" id="PF22725">
    <property type="entry name" value="GFO_IDH_MocA_C3"/>
    <property type="match status" value="1"/>
</dbReference>
<dbReference type="PANTHER" id="PTHR43377:SF1">
    <property type="entry name" value="BILIVERDIN REDUCTASE A"/>
    <property type="match status" value="1"/>
</dbReference>
<dbReference type="InterPro" id="IPR036291">
    <property type="entry name" value="NAD(P)-bd_dom_sf"/>
</dbReference>
<dbReference type="Gene3D" id="3.40.50.720">
    <property type="entry name" value="NAD(P)-binding Rossmann-like Domain"/>
    <property type="match status" value="1"/>
</dbReference>
<dbReference type="RefSeq" id="WP_093995373.1">
    <property type="nucleotide sequence ID" value="NZ_FXYD01000001.1"/>
</dbReference>
<dbReference type="InterPro" id="IPR055170">
    <property type="entry name" value="GFO_IDH_MocA-like_dom"/>
</dbReference>
<dbReference type="Proteomes" id="UP000203464">
    <property type="component" value="Unassembled WGS sequence"/>
</dbReference>
<accession>A0A238JSI2</accession>
<dbReference type="Gene3D" id="3.30.360.10">
    <property type="entry name" value="Dihydrodipicolinate Reductase, domain 2"/>
    <property type="match status" value="1"/>
</dbReference>
<reference evidence="3" key="1">
    <citation type="submission" date="2017-05" db="EMBL/GenBank/DDBJ databases">
        <authorList>
            <person name="Rodrigo-Torres L."/>
            <person name="Arahal R. D."/>
            <person name="Lucena T."/>
        </authorList>
    </citation>
    <scope>NUCLEOTIDE SEQUENCE [LARGE SCALE GENOMIC DNA]</scope>
    <source>
        <strain evidence="3">CECT 8868</strain>
    </source>
</reference>
<keyword evidence="3" id="KW-1185">Reference proteome</keyword>
<dbReference type="InterPro" id="IPR051450">
    <property type="entry name" value="Gfo/Idh/MocA_Oxidoreductases"/>
</dbReference>
<evidence type="ECO:0000313" key="3">
    <source>
        <dbReference type="Proteomes" id="UP000203464"/>
    </source>
</evidence>
<evidence type="ECO:0000313" key="2">
    <source>
        <dbReference type="EMBL" id="SMX33619.1"/>
    </source>
</evidence>
<proteinExistence type="predicted"/>
<sequence>MVILVIGAGSIGRRHADNLTALGEVTELISWRSYDRAALEKRNDVKGLVIATATQVRLELVTLCAAKGWPFYVEKPLHWTAAGVAEIYDAAGDLAKRSMLGFMARYHPVVQALAAGDLSDVYGFSFEIGHDVRQWRQNWSFPDSYAAKPDGGGVLLDLCHELDLAKALFPDLAVQSVASVGHADFDGVDFASRIALTGGAGRTGTVAMDYLSPVSLRRSELSGGRGLRKLDMLAAKITRDDGNGPETKSFPFERNDMFRAITRDWLALIEDESATLAPLAPRLSDMRSSSDLIADASGKRVFFGTAEMEF</sequence>
<feature type="domain" description="GFO/IDH/MocA-like oxidoreductase" evidence="1">
    <location>
        <begin position="110"/>
        <end position="226"/>
    </location>
</feature>
<dbReference type="OrthoDB" id="9792935at2"/>
<dbReference type="AlphaFoldDB" id="A0A238JSI2"/>
<dbReference type="EMBL" id="FXYD01000001">
    <property type="protein sequence ID" value="SMX33619.1"/>
    <property type="molecule type" value="Genomic_DNA"/>
</dbReference>
<organism evidence="2 3">
    <name type="scientific">Octadecabacter ascidiaceicola</name>
    <dbReference type="NCBI Taxonomy" id="1655543"/>
    <lineage>
        <taxon>Bacteria</taxon>
        <taxon>Pseudomonadati</taxon>
        <taxon>Pseudomonadota</taxon>
        <taxon>Alphaproteobacteria</taxon>
        <taxon>Rhodobacterales</taxon>
        <taxon>Roseobacteraceae</taxon>
        <taxon>Octadecabacter</taxon>
    </lineage>
</organism>
<keyword evidence="2" id="KW-0560">Oxidoreductase</keyword>
<dbReference type="PANTHER" id="PTHR43377">
    <property type="entry name" value="BILIVERDIN REDUCTASE A"/>
    <property type="match status" value="1"/>
</dbReference>
<dbReference type="SUPFAM" id="SSF51735">
    <property type="entry name" value="NAD(P)-binding Rossmann-fold domains"/>
    <property type="match status" value="1"/>
</dbReference>
<dbReference type="SUPFAM" id="SSF55347">
    <property type="entry name" value="Glyceraldehyde-3-phosphate dehydrogenase-like, C-terminal domain"/>
    <property type="match status" value="1"/>
</dbReference>
<name>A0A238JSI2_9RHOB</name>
<protein>
    <submittedName>
        <fullName evidence="2">Inositol 2-dehydrogenase/D-chiro-inositol 3-dehydrogenase</fullName>
        <ecNumber evidence="2">1.1.1.18</ecNumber>
    </submittedName>
</protein>
<evidence type="ECO:0000259" key="1">
    <source>
        <dbReference type="Pfam" id="PF22725"/>
    </source>
</evidence>
<dbReference type="GO" id="GO:0050112">
    <property type="term" value="F:inositol 2-dehydrogenase (NAD+) activity"/>
    <property type="evidence" value="ECO:0007669"/>
    <property type="project" value="UniProtKB-EC"/>
</dbReference>